<dbReference type="PANTHER" id="PTHR36919:SF2">
    <property type="entry name" value="BLL6627 PROTEIN"/>
    <property type="match status" value="1"/>
</dbReference>
<keyword evidence="1" id="KW-0732">Signal</keyword>
<sequence length="145" mass="16063">MLRHQLLTLLTGLSLPLLSSLSIASNEAVLGHWNTLDRNGKAQSLVELYLNGDQLNGRIVKLYDESKQGALCQECEGEQHDQPIAGLVFITGLKAAEDEWVDGRVLDPETGSEYDCKLWLDGDNLKLKAGFGFIGQTREWQRPAP</sequence>
<dbReference type="AlphaFoldDB" id="A0A9E5JZK1"/>
<dbReference type="InterPro" id="IPR019223">
    <property type="entry name" value="DUF2147"/>
</dbReference>
<dbReference type="RefSeq" id="WP_167184557.1">
    <property type="nucleotide sequence ID" value="NZ_JAAONZ010000004.1"/>
</dbReference>
<dbReference type="EMBL" id="JAAONZ010000004">
    <property type="protein sequence ID" value="NHO65522.1"/>
    <property type="molecule type" value="Genomic_DNA"/>
</dbReference>
<evidence type="ECO:0000313" key="3">
    <source>
        <dbReference type="EMBL" id="NHO65522.1"/>
    </source>
</evidence>
<protein>
    <submittedName>
        <fullName evidence="3">DUF2147 domain-containing protein</fullName>
    </submittedName>
</protein>
<evidence type="ECO:0000256" key="1">
    <source>
        <dbReference type="SAM" id="SignalP"/>
    </source>
</evidence>
<comment type="caution">
    <text evidence="3">The sequence shown here is derived from an EMBL/GenBank/DDBJ whole genome shotgun (WGS) entry which is preliminary data.</text>
</comment>
<feature type="domain" description="DUF2147" evidence="2">
    <location>
        <begin position="31"/>
        <end position="142"/>
    </location>
</feature>
<dbReference type="PANTHER" id="PTHR36919">
    <property type="entry name" value="BLR1215 PROTEIN"/>
    <property type="match status" value="1"/>
</dbReference>
<organism evidence="3 4">
    <name type="scientific">Pseudomaricurvus hydrocarbonicus</name>
    <dbReference type="NCBI Taxonomy" id="1470433"/>
    <lineage>
        <taxon>Bacteria</taxon>
        <taxon>Pseudomonadati</taxon>
        <taxon>Pseudomonadota</taxon>
        <taxon>Gammaproteobacteria</taxon>
        <taxon>Cellvibrionales</taxon>
        <taxon>Cellvibrionaceae</taxon>
        <taxon>Pseudomaricurvus</taxon>
    </lineage>
</organism>
<keyword evidence="4" id="KW-1185">Reference proteome</keyword>
<evidence type="ECO:0000259" key="2">
    <source>
        <dbReference type="Pfam" id="PF09917"/>
    </source>
</evidence>
<accession>A0A9E5JZK1</accession>
<proteinExistence type="predicted"/>
<evidence type="ECO:0000313" key="4">
    <source>
        <dbReference type="Proteomes" id="UP000787472"/>
    </source>
</evidence>
<gene>
    <name evidence="3" type="ORF">G8770_08225</name>
</gene>
<name>A0A9E5JZK1_9GAMM</name>
<feature type="chain" id="PRO_5039468764" evidence="1">
    <location>
        <begin position="25"/>
        <end position="145"/>
    </location>
</feature>
<dbReference type="Proteomes" id="UP000787472">
    <property type="component" value="Unassembled WGS sequence"/>
</dbReference>
<dbReference type="Pfam" id="PF09917">
    <property type="entry name" value="DUF2147"/>
    <property type="match status" value="1"/>
</dbReference>
<feature type="signal peptide" evidence="1">
    <location>
        <begin position="1"/>
        <end position="24"/>
    </location>
</feature>
<reference evidence="3" key="1">
    <citation type="submission" date="2020-03" db="EMBL/GenBank/DDBJ databases">
        <authorList>
            <person name="Guo F."/>
        </authorList>
    </citation>
    <scope>NUCLEOTIDE SEQUENCE</scope>
    <source>
        <strain evidence="3">JCM 30134</strain>
    </source>
</reference>
<dbReference type="Gene3D" id="2.40.128.520">
    <property type="match status" value="1"/>
</dbReference>